<protein>
    <submittedName>
        <fullName evidence="2">Uncharacterized protein</fullName>
    </submittedName>
</protein>
<dbReference type="Proteomes" id="UP001151760">
    <property type="component" value="Unassembled WGS sequence"/>
</dbReference>
<keyword evidence="3" id="KW-1185">Reference proteome</keyword>
<dbReference type="EMBL" id="BQNB010021019">
    <property type="protein sequence ID" value="GJU02014.1"/>
    <property type="molecule type" value="Genomic_DNA"/>
</dbReference>
<name>A0ABQ5IPG4_9ASTR</name>
<feature type="region of interest" description="Disordered" evidence="1">
    <location>
        <begin position="297"/>
        <end position="323"/>
    </location>
</feature>
<comment type="caution">
    <text evidence="2">The sequence shown here is derived from an EMBL/GenBank/DDBJ whole genome shotgun (WGS) entry which is preliminary data.</text>
</comment>
<evidence type="ECO:0000313" key="2">
    <source>
        <dbReference type="EMBL" id="GJU02014.1"/>
    </source>
</evidence>
<accession>A0ABQ5IPG4</accession>
<gene>
    <name evidence="2" type="ORF">Tco_1112352</name>
</gene>
<evidence type="ECO:0000313" key="3">
    <source>
        <dbReference type="Proteomes" id="UP001151760"/>
    </source>
</evidence>
<proteinExistence type="predicted"/>
<sequence length="323" mass="36871">MSSASSAVTYTSVYTDSEPERIFWGANLTVVLHESSYSDTMDSLCRWMACLLPVEEKPLPPVDSPTAESPGYVTESDPEEDPEEYEDDVDRGWSVDLSMGTGTLDAKERRLGISNVGYGMVIRRYAGSTELAELHEHDTQDLYALLEDAQDSRTRISQRVTMDSQRVDLLMGDRMTLQETVLIVEEEAYASREAWAHAIGLSQAVHYELQTHHEQVYAHESQLHAHQTQLQLQGTLIQTQHQVHETRSQMQQAEMAELRETDRRRQAQMVETLCVMRDMRREMGDMQAELLALREQRRRARQPAPDARVPDHQDASRDADSHI</sequence>
<evidence type="ECO:0000256" key="1">
    <source>
        <dbReference type="SAM" id="MobiDB-lite"/>
    </source>
</evidence>
<feature type="region of interest" description="Disordered" evidence="1">
    <location>
        <begin position="58"/>
        <end position="89"/>
    </location>
</feature>
<feature type="compositionally biased region" description="Basic and acidic residues" evidence="1">
    <location>
        <begin position="308"/>
        <end position="323"/>
    </location>
</feature>
<reference evidence="2" key="2">
    <citation type="submission" date="2022-01" db="EMBL/GenBank/DDBJ databases">
        <authorList>
            <person name="Yamashiro T."/>
            <person name="Shiraishi A."/>
            <person name="Satake H."/>
            <person name="Nakayama K."/>
        </authorList>
    </citation>
    <scope>NUCLEOTIDE SEQUENCE</scope>
</reference>
<organism evidence="2 3">
    <name type="scientific">Tanacetum coccineum</name>
    <dbReference type="NCBI Taxonomy" id="301880"/>
    <lineage>
        <taxon>Eukaryota</taxon>
        <taxon>Viridiplantae</taxon>
        <taxon>Streptophyta</taxon>
        <taxon>Embryophyta</taxon>
        <taxon>Tracheophyta</taxon>
        <taxon>Spermatophyta</taxon>
        <taxon>Magnoliopsida</taxon>
        <taxon>eudicotyledons</taxon>
        <taxon>Gunneridae</taxon>
        <taxon>Pentapetalae</taxon>
        <taxon>asterids</taxon>
        <taxon>campanulids</taxon>
        <taxon>Asterales</taxon>
        <taxon>Asteraceae</taxon>
        <taxon>Asteroideae</taxon>
        <taxon>Anthemideae</taxon>
        <taxon>Anthemidinae</taxon>
        <taxon>Tanacetum</taxon>
    </lineage>
</organism>
<feature type="compositionally biased region" description="Acidic residues" evidence="1">
    <location>
        <begin position="76"/>
        <end position="89"/>
    </location>
</feature>
<reference evidence="2" key="1">
    <citation type="journal article" date="2022" name="Int. J. Mol. Sci.">
        <title>Draft Genome of Tanacetum Coccineum: Genomic Comparison of Closely Related Tanacetum-Family Plants.</title>
        <authorList>
            <person name="Yamashiro T."/>
            <person name="Shiraishi A."/>
            <person name="Nakayama K."/>
            <person name="Satake H."/>
        </authorList>
    </citation>
    <scope>NUCLEOTIDE SEQUENCE</scope>
</reference>